<dbReference type="Gene3D" id="3.40.1580.10">
    <property type="entry name" value="SMI1/KNR4-like"/>
    <property type="match status" value="1"/>
</dbReference>
<comment type="caution">
    <text evidence="2">The sequence shown here is derived from an EMBL/GenBank/DDBJ whole genome shotgun (WGS) entry which is preliminary data.</text>
</comment>
<sequence length="155" mass="17735">MNKKIQSKIAALRSSLDEADMFLGAAATDEDIRNLEAKCLSELQATLPKQYLDFLRAYDGLISGGVFIYSSRPHKFRDSVGYSHALVDQNLIARDLDFMSDFLVFGESDMDVYVLEVASKNFQVRDRQVIDNVFEEFQCFDELLEFMIDLIILRA</sequence>
<dbReference type="SMART" id="SM00860">
    <property type="entry name" value="SMI1_KNR4"/>
    <property type="match status" value="1"/>
</dbReference>
<proteinExistence type="predicted"/>
<dbReference type="InterPro" id="IPR018958">
    <property type="entry name" value="Knr4/Smi1-like_dom"/>
</dbReference>
<feature type="domain" description="Knr4/Smi1-like" evidence="1">
    <location>
        <begin position="26"/>
        <end position="149"/>
    </location>
</feature>
<dbReference type="Proteomes" id="UP000192815">
    <property type="component" value="Unassembled WGS sequence"/>
</dbReference>
<protein>
    <recommendedName>
        <fullName evidence="1">Knr4/Smi1-like domain-containing protein</fullName>
    </recommendedName>
</protein>
<accession>A0A1X0N0C4</accession>
<gene>
    <name evidence="2" type="ORF">BZK31_26085</name>
</gene>
<dbReference type="EMBL" id="MUIO01000135">
    <property type="protein sequence ID" value="ORC54439.1"/>
    <property type="molecule type" value="Genomic_DNA"/>
</dbReference>
<evidence type="ECO:0000259" key="1">
    <source>
        <dbReference type="SMART" id="SM00860"/>
    </source>
</evidence>
<dbReference type="SUPFAM" id="SSF160631">
    <property type="entry name" value="SMI1/KNR4-like"/>
    <property type="match status" value="1"/>
</dbReference>
<organism evidence="2 3">
    <name type="scientific">Pseudomonas floridensis</name>
    <dbReference type="NCBI Taxonomy" id="1958950"/>
    <lineage>
        <taxon>Bacteria</taxon>
        <taxon>Pseudomonadati</taxon>
        <taxon>Pseudomonadota</taxon>
        <taxon>Gammaproteobacteria</taxon>
        <taxon>Pseudomonadales</taxon>
        <taxon>Pseudomonadaceae</taxon>
        <taxon>Pseudomonas</taxon>
    </lineage>
</organism>
<dbReference type="InterPro" id="IPR037883">
    <property type="entry name" value="Knr4/Smi1-like_sf"/>
</dbReference>
<dbReference type="NCBIfam" id="NF038335">
    <property type="entry name" value="YPO0640_fam"/>
    <property type="match status" value="1"/>
</dbReference>
<keyword evidence="3" id="KW-1185">Reference proteome</keyword>
<evidence type="ECO:0000313" key="2">
    <source>
        <dbReference type="EMBL" id="ORC54439.1"/>
    </source>
</evidence>
<name>A0A1X0N0C4_9PSED</name>
<dbReference type="Pfam" id="PF09346">
    <property type="entry name" value="SMI1_KNR4"/>
    <property type="match status" value="1"/>
</dbReference>
<evidence type="ECO:0000313" key="3">
    <source>
        <dbReference type="Proteomes" id="UP000192815"/>
    </source>
</evidence>
<dbReference type="STRING" id="1958950.BZK31_26085"/>
<dbReference type="AlphaFoldDB" id="A0A1X0N0C4"/>
<reference evidence="3" key="1">
    <citation type="submission" date="2017-02" db="EMBL/GenBank/DDBJ databases">
        <title>Pseudomonas floridae sp. nov., a novel pathogenic bacterial species isolated from tomato.</title>
        <authorList>
            <person name="Timilsina S."/>
            <person name="Vallad G.E."/>
            <person name="Jones J.B."/>
        </authorList>
    </citation>
    <scope>NUCLEOTIDE SEQUENCE [LARGE SCALE GENOMIC DNA]</scope>
    <source>
        <strain evidence="3">GEV388</strain>
    </source>
</reference>
<dbReference type="RefSeq" id="WP_083186115.1">
    <property type="nucleotide sequence ID" value="NZ_CBCRZR010000048.1"/>
</dbReference>